<evidence type="ECO:0000313" key="3">
    <source>
        <dbReference type="Proteomes" id="UP000237000"/>
    </source>
</evidence>
<dbReference type="AlphaFoldDB" id="A0A2P5AC55"/>
<dbReference type="InParanoid" id="A0A2P5AC55"/>
<evidence type="ECO:0000256" key="1">
    <source>
        <dbReference type="SAM" id="MobiDB-lite"/>
    </source>
</evidence>
<proteinExistence type="predicted"/>
<dbReference type="Proteomes" id="UP000237000">
    <property type="component" value="Unassembled WGS sequence"/>
</dbReference>
<comment type="caution">
    <text evidence="2">The sequence shown here is derived from an EMBL/GenBank/DDBJ whole genome shotgun (WGS) entry which is preliminary data.</text>
</comment>
<accession>A0A2P5AC55</accession>
<protein>
    <submittedName>
        <fullName evidence="2">Uncharacterized protein</fullName>
    </submittedName>
</protein>
<reference evidence="3" key="1">
    <citation type="submission" date="2016-06" db="EMBL/GenBank/DDBJ databases">
        <title>Parallel loss of symbiosis genes in relatives of nitrogen-fixing non-legume Parasponia.</title>
        <authorList>
            <person name="Van Velzen R."/>
            <person name="Holmer R."/>
            <person name="Bu F."/>
            <person name="Rutten L."/>
            <person name="Van Zeijl A."/>
            <person name="Liu W."/>
            <person name="Santuari L."/>
            <person name="Cao Q."/>
            <person name="Sharma T."/>
            <person name="Shen D."/>
            <person name="Roswanjaya Y."/>
            <person name="Wardhani T."/>
            <person name="Kalhor M.S."/>
            <person name="Jansen J."/>
            <person name="Van den Hoogen J."/>
            <person name="Gungor B."/>
            <person name="Hartog M."/>
            <person name="Hontelez J."/>
            <person name="Verver J."/>
            <person name="Yang W.-C."/>
            <person name="Schijlen E."/>
            <person name="Repin R."/>
            <person name="Schilthuizen M."/>
            <person name="Schranz E."/>
            <person name="Heidstra R."/>
            <person name="Miyata K."/>
            <person name="Fedorova E."/>
            <person name="Kohlen W."/>
            <person name="Bisseling T."/>
            <person name="Smit S."/>
            <person name="Geurts R."/>
        </authorList>
    </citation>
    <scope>NUCLEOTIDE SEQUENCE [LARGE SCALE GENOMIC DNA]</scope>
    <source>
        <strain evidence="3">cv. RG33-2</strain>
    </source>
</reference>
<name>A0A2P5AC55_TREOI</name>
<gene>
    <name evidence="2" type="ORF">TorRG33x02_353890</name>
</gene>
<keyword evidence="3" id="KW-1185">Reference proteome</keyword>
<dbReference type="EMBL" id="JXTC01000960">
    <property type="protein sequence ID" value="PON34122.1"/>
    <property type="molecule type" value="Genomic_DNA"/>
</dbReference>
<feature type="compositionally biased region" description="Basic and acidic residues" evidence="1">
    <location>
        <begin position="23"/>
        <end position="32"/>
    </location>
</feature>
<feature type="region of interest" description="Disordered" evidence="1">
    <location>
        <begin position="23"/>
        <end position="72"/>
    </location>
</feature>
<organism evidence="2 3">
    <name type="scientific">Trema orientale</name>
    <name type="common">Charcoal tree</name>
    <name type="synonym">Celtis orientalis</name>
    <dbReference type="NCBI Taxonomy" id="63057"/>
    <lineage>
        <taxon>Eukaryota</taxon>
        <taxon>Viridiplantae</taxon>
        <taxon>Streptophyta</taxon>
        <taxon>Embryophyta</taxon>
        <taxon>Tracheophyta</taxon>
        <taxon>Spermatophyta</taxon>
        <taxon>Magnoliopsida</taxon>
        <taxon>eudicotyledons</taxon>
        <taxon>Gunneridae</taxon>
        <taxon>Pentapetalae</taxon>
        <taxon>rosids</taxon>
        <taxon>fabids</taxon>
        <taxon>Rosales</taxon>
        <taxon>Cannabaceae</taxon>
        <taxon>Trema</taxon>
    </lineage>
</organism>
<evidence type="ECO:0000313" key="2">
    <source>
        <dbReference type="EMBL" id="PON34122.1"/>
    </source>
</evidence>
<sequence length="72" mass="8117">MARKTYVHPSGIVAHENISIEETNGRVGDRIRNGRGKKKSRLAQRPTMDKPNEDFPPVPSHTVTDIEPNLQQ</sequence>
<feature type="compositionally biased region" description="Basic residues" evidence="1">
    <location>
        <begin position="33"/>
        <end position="42"/>
    </location>
</feature>